<dbReference type="Proteomes" id="UP001196413">
    <property type="component" value="Unassembled WGS sequence"/>
</dbReference>
<keyword evidence="2" id="KW-1185">Reference proteome</keyword>
<evidence type="ECO:0000313" key="2">
    <source>
        <dbReference type="Proteomes" id="UP001196413"/>
    </source>
</evidence>
<dbReference type="AlphaFoldDB" id="A0AAD5QVQ6"/>
<evidence type="ECO:0000313" key="1">
    <source>
        <dbReference type="EMBL" id="KAJ1364075.1"/>
    </source>
</evidence>
<sequence>MVEWLQLGSNTCLSIEVGIITVDTRRHGPVLVMRVEAQAVKKNALWDTTASAVLETARRHARRVFYVIQGRLSIFIPPRCGSPPTFHLSRGCFGGARLE</sequence>
<reference evidence="1" key="1">
    <citation type="submission" date="2021-06" db="EMBL/GenBank/DDBJ databases">
        <title>Parelaphostrongylus tenuis whole genome reference sequence.</title>
        <authorList>
            <person name="Garwood T.J."/>
            <person name="Larsen P.A."/>
            <person name="Fountain-Jones N.M."/>
            <person name="Garbe J.R."/>
            <person name="Macchietto M.G."/>
            <person name="Kania S.A."/>
            <person name="Gerhold R.W."/>
            <person name="Richards J.E."/>
            <person name="Wolf T.M."/>
        </authorList>
    </citation>
    <scope>NUCLEOTIDE SEQUENCE</scope>
    <source>
        <strain evidence="1">MNPRO001-30</strain>
        <tissue evidence="1">Meninges</tissue>
    </source>
</reference>
<protein>
    <submittedName>
        <fullName evidence="1">Uncharacterized protein</fullName>
    </submittedName>
</protein>
<accession>A0AAD5QVQ6</accession>
<name>A0AAD5QVQ6_PARTN</name>
<gene>
    <name evidence="1" type="ORF">KIN20_024082</name>
</gene>
<proteinExistence type="predicted"/>
<comment type="caution">
    <text evidence="1">The sequence shown here is derived from an EMBL/GenBank/DDBJ whole genome shotgun (WGS) entry which is preliminary data.</text>
</comment>
<organism evidence="1 2">
    <name type="scientific">Parelaphostrongylus tenuis</name>
    <name type="common">Meningeal worm</name>
    <dbReference type="NCBI Taxonomy" id="148309"/>
    <lineage>
        <taxon>Eukaryota</taxon>
        <taxon>Metazoa</taxon>
        <taxon>Ecdysozoa</taxon>
        <taxon>Nematoda</taxon>
        <taxon>Chromadorea</taxon>
        <taxon>Rhabditida</taxon>
        <taxon>Rhabditina</taxon>
        <taxon>Rhabditomorpha</taxon>
        <taxon>Strongyloidea</taxon>
        <taxon>Metastrongylidae</taxon>
        <taxon>Parelaphostrongylus</taxon>
    </lineage>
</organism>
<dbReference type="EMBL" id="JAHQIW010004869">
    <property type="protein sequence ID" value="KAJ1364075.1"/>
    <property type="molecule type" value="Genomic_DNA"/>
</dbReference>